<dbReference type="SUPFAM" id="SSF51230">
    <property type="entry name" value="Single hybrid motif"/>
    <property type="match status" value="1"/>
</dbReference>
<feature type="region of interest" description="Disordered" evidence="9">
    <location>
        <begin position="70"/>
        <end position="123"/>
    </location>
</feature>
<keyword evidence="14" id="KW-0670">Pyruvate</keyword>
<sequence>MGIRNALDYTGDSLSRTAAIHRILDSSAGPLIAVRLDVLTRKTLGGLQSGLCGRVLDAAGNLCPVCTRPERPPASAVAESPATASSRARSSAAACSPGARRDGQRPRRPRDLTRRRTQSNVVGHGPIERDMRRVARLTWPTRSRTDTMVLVTARLKGSRMFRKVLVANRGEIAIRAFRAGYELGARTVAVFPHEDRNSLHRQKADEAYEIGEQGHPVRAYLSVEEIVGAARRAGADAVYPGYGFLSENPELARACEEAGITFVGPDARTLELTGNKASAVAAARAAGVPVLGSSAPSNDIDELVRAAEEIGFPLFVKAVAGGGGRGMRRVEDPAVLRESIEAASREAASAFGDPTVFLEKAVVDPRHIEVQILADGEGNVIHLFERDCSVQRRHQKVIELAPAPNLAPELRDRICADAVRFAREIGYRNAGTVEFLLDPAGHHVFIEMNPRIQVEHTVTEEVTDVDLVQAQLRIAAGETLADLGLSQETVTLHGAALQCRITTEDPANGFRPDTGRISAYRSPGGSGIRLDGGTTHAGTEISAHFDSMLVKLTCRGRDFETAIKRARRAVAEFRIRGVSTNIPFLQAVLDDPDFQGGRVTTSFIEQRPHLLTARSSADRGTKLLTYLADVTVNKPHGERPALIDPVTKLPPLPDTEPPAGSRQDLIRLGPEGFARALRESPTIGVTDTTFRDAHQSLLATRVRTKDLLAPAPLVARTLPRLLSLECWGGATYDVALRFLAEDPWERLAALREAVPNICLQMLLRGRNTVGYTPYPTEVTDAFVQEAAATGIDIFRIFDALNDVGQMRPAIDAVRETGTAVAEVALCYTSDLSDPNERLYTLDYYLRLAEQIVEAGAHVLAVKDMAGLLRAPAAAKLVSALRREFDLPVHLHTHDTAGGQLATYLAAIQAGADAVDGAVASMAGTTSQPSLSAIVAATDHSERPTGLDLQAVGDLEPYWEGVRKIYAPFEAGLASPTGRVYHHEIPGGQLSNLRTQAVALGLGDRFEDIEAMYAAADRILGHLVKVTPSSKVVGDLALHLVGAGVSPQDFEASPDRYDIPDSVIGFLRGELGTPPGGWPEPFRSKALQGRAAAKPVQDLTTEDREGLEKSRRSTLNRLLFPGPTRDFETHRQAYGDTSVLDSKDFFYGLRPSKEYAVDLEPGVRLLIELQAVGEADERGLRTVMSSLNGQLRPIQVRDKAAASDVPVTEKADRADPGHVAAPFAGVVTLAVAEGDEVEAGATVATIEAMKMEATITAPRAGTVSRLAINRIQQVEGGDLLVEVG</sequence>
<dbReference type="InterPro" id="IPR003379">
    <property type="entry name" value="Carboxylase_cons_dom"/>
</dbReference>
<keyword evidence="15" id="KW-1185">Reference proteome</keyword>
<dbReference type="Gene3D" id="2.40.50.100">
    <property type="match status" value="1"/>
</dbReference>
<dbReference type="InterPro" id="IPR005930">
    <property type="entry name" value="Pyruv_COase"/>
</dbReference>
<evidence type="ECO:0000256" key="9">
    <source>
        <dbReference type="SAM" id="MobiDB-lite"/>
    </source>
</evidence>
<keyword evidence="6 8" id="KW-0067">ATP-binding</keyword>
<dbReference type="Pfam" id="PF00682">
    <property type="entry name" value="HMGL-like"/>
    <property type="match status" value="1"/>
</dbReference>
<dbReference type="NCBIfam" id="NF009554">
    <property type="entry name" value="PRK12999.1"/>
    <property type="match status" value="1"/>
</dbReference>
<dbReference type="SMART" id="SM00878">
    <property type="entry name" value="Biotin_carb_C"/>
    <property type="match status" value="1"/>
</dbReference>
<dbReference type="InterPro" id="IPR013785">
    <property type="entry name" value="Aldolase_TIM"/>
</dbReference>
<proteinExistence type="predicted"/>
<feature type="domain" description="Biotin carboxylation" evidence="12">
    <location>
        <begin position="160"/>
        <end position="609"/>
    </location>
</feature>
<dbReference type="PROSITE" id="PS50968">
    <property type="entry name" value="BIOTINYL_LIPOYL"/>
    <property type="match status" value="1"/>
</dbReference>
<dbReference type="Gene3D" id="3.30.470.20">
    <property type="entry name" value="ATP-grasp fold, B domain"/>
    <property type="match status" value="1"/>
</dbReference>
<keyword evidence="7" id="KW-0092">Biotin</keyword>
<feature type="compositionally biased region" description="Low complexity" evidence="9">
    <location>
        <begin position="78"/>
        <end position="98"/>
    </location>
</feature>
<dbReference type="EMBL" id="JAUSWV010000002">
    <property type="protein sequence ID" value="MDQ0585126.1"/>
    <property type="molecule type" value="Genomic_DNA"/>
</dbReference>
<evidence type="ECO:0000256" key="6">
    <source>
        <dbReference type="ARBA" id="ARBA00022840"/>
    </source>
</evidence>
<evidence type="ECO:0000313" key="15">
    <source>
        <dbReference type="Proteomes" id="UP001230654"/>
    </source>
</evidence>
<dbReference type="GO" id="GO:0004736">
    <property type="term" value="F:pyruvate carboxylase activity"/>
    <property type="evidence" value="ECO:0007669"/>
    <property type="project" value="UniProtKB-EC"/>
</dbReference>
<evidence type="ECO:0000256" key="8">
    <source>
        <dbReference type="PROSITE-ProRule" id="PRU00409"/>
    </source>
</evidence>
<dbReference type="InterPro" id="IPR011053">
    <property type="entry name" value="Single_hybrid_motif"/>
</dbReference>
<feature type="region of interest" description="Disordered" evidence="9">
    <location>
        <begin position="1088"/>
        <end position="1110"/>
    </location>
</feature>
<keyword evidence="4" id="KW-0479">Metal-binding</keyword>
<evidence type="ECO:0000259" key="10">
    <source>
        <dbReference type="PROSITE" id="PS50968"/>
    </source>
</evidence>
<dbReference type="PROSITE" id="PS00867">
    <property type="entry name" value="CPSASE_2"/>
    <property type="match status" value="1"/>
</dbReference>
<dbReference type="PROSITE" id="PS50979">
    <property type="entry name" value="BC"/>
    <property type="match status" value="1"/>
</dbReference>
<dbReference type="SUPFAM" id="SSF51246">
    <property type="entry name" value="Rudiment single hybrid motif"/>
    <property type="match status" value="1"/>
</dbReference>
<feature type="domain" description="Pyruvate carboxyltransferase" evidence="13">
    <location>
        <begin position="683"/>
        <end position="952"/>
    </location>
</feature>
<accession>A0ABU0P157</accession>
<dbReference type="InterPro" id="IPR000891">
    <property type="entry name" value="PYR_CT"/>
</dbReference>
<dbReference type="NCBIfam" id="TIGR01235">
    <property type="entry name" value="pyruv_carbox"/>
    <property type="match status" value="1"/>
</dbReference>
<dbReference type="InterPro" id="IPR005479">
    <property type="entry name" value="CPAse_ATP-bd"/>
</dbReference>
<dbReference type="CDD" id="cd06850">
    <property type="entry name" value="biotinyl_domain"/>
    <property type="match status" value="1"/>
</dbReference>
<feature type="compositionally biased region" description="Basic and acidic residues" evidence="9">
    <location>
        <begin position="1100"/>
        <end position="1110"/>
    </location>
</feature>
<evidence type="ECO:0000256" key="4">
    <source>
        <dbReference type="ARBA" id="ARBA00022723"/>
    </source>
</evidence>
<keyword evidence="5 8" id="KW-0547">Nucleotide-binding</keyword>
<comment type="caution">
    <text evidence="14">The sequence shown here is derived from an EMBL/GenBank/DDBJ whole genome shotgun (WGS) entry which is preliminary data.</text>
</comment>
<comment type="cofactor">
    <cofactor evidence="1">
        <name>biotin</name>
        <dbReference type="ChEBI" id="CHEBI:57586"/>
    </cofactor>
</comment>
<dbReference type="PROSITE" id="PS50991">
    <property type="entry name" value="PYR_CT"/>
    <property type="match status" value="1"/>
</dbReference>
<evidence type="ECO:0000256" key="7">
    <source>
        <dbReference type="ARBA" id="ARBA00023267"/>
    </source>
</evidence>
<evidence type="ECO:0000313" key="14">
    <source>
        <dbReference type="EMBL" id="MDQ0585126.1"/>
    </source>
</evidence>
<dbReference type="Pfam" id="PF02785">
    <property type="entry name" value="Biotin_carb_C"/>
    <property type="match status" value="1"/>
</dbReference>
<feature type="compositionally biased region" description="Basic and acidic residues" evidence="9">
    <location>
        <begin position="99"/>
        <end position="114"/>
    </location>
</feature>
<dbReference type="InterPro" id="IPR055268">
    <property type="entry name" value="PCB-like"/>
</dbReference>
<dbReference type="InterPro" id="IPR000089">
    <property type="entry name" value="Biotin_lipoyl"/>
</dbReference>
<dbReference type="Pfam" id="PF02436">
    <property type="entry name" value="PYC_OADA"/>
    <property type="match status" value="1"/>
</dbReference>
<dbReference type="InterPro" id="IPR011761">
    <property type="entry name" value="ATP-grasp"/>
</dbReference>
<dbReference type="Pfam" id="PF00289">
    <property type="entry name" value="Biotin_carb_N"/>
    <property type="match status" value="1"/>
</dbReference>
<dbReference type="InterPro" id="IPR011764">
    <property type="entry name" value="Biotin_carboxylation_dom"/>
</dbReference>
<dbReference type="CDD" id="cd07937">
    <property type="entry name" value="DRE_TIM_PC_TC_5S"/>
    <property type="match status" value="1"/>
</dbReference>
<evidence type="ECO:0000256" key="2">
    <source>
        <dbReference type="ARBA" id="ARBA00013057"/>
    </source>
</evidence>
<evidence type="ECO:0000259" key="12">
    <source>
        <dbReference type="PROSITE" id="PS50979"/>
    </source>
</evidence>
<keyword evidence="3 14" id="KW-0436">Ligase</keyword>
<evidence type="ECO:0000259" key="11">
    <source>
        <dbReference type="PROSITE" id="PS50975"/>
    </source>
</evidence>
<dbReference type="PANTHER" id="PTHR43778">
    <property type="entry name" value="PYRUVATE CARBOXYLASE"/>
    <property type="match status" value="1"/>
</dbReference>
<dbReference type="PROSITE" id="PS50975">
    <property type="entry name" value="ATP_GRASP"/>
    <property type="match status" value="1"/>
</dbReference>
<dbReference type="InterPro" id="IPR011054">
    <property type="entry name" value="Rudment_hybrid_motif"/>
</dbReference>
<dbReference type="SUPFAM" id="SSF52440">
    <property type="entry name" value="PreATP-grasp domain"/>
    <property type="match status" value="1"/>
</dbReference>
<feature type="domain" description="ATP-grasp" evidence="11">
    <location>
        <begin position="280"/>
        <end position="476"/>
    </location>
</feature>
<dbReference type="InterPro" id="IPR016185">
    <property type="entry name" value="PreATP-grasp_dom_sf"/>
</dbReference>
<gene>
    <name evidence="14" type="ORF">QF030_007304</name>
</gene>
<name>A0ABU0P157_STRRH</name>
<dbReference type="Gene3D" id="3.10.600.10">
    <property type="entry name" value="pyruvate carboxylase f1077a mutant domain"/>
    <property type="match status" value="1"/>
</dbReference>
<organism evidence="14 15">
    <name type="scientific">Streptomyces rishiriensis</name>
    <dbReference type="NCBI Taxonomy" id="68264"/>
    <lineage>
        <taxon>Bacteria</taxon>
        <taxon>Bacillati</taxon>
        <taxon>Actinomycetota</taxon>
        <taxon>Actinomycetes</taxon>
        <taxon>Kitasatosporales</taxon>
        <taxon>Streptomycetaceae</taxon>
        <taxon>Streptomyces</taxon>
    </lineage>
</organism>
<feature type="domain" description="Lipoyl-binding" evidence="10">
    <location>
        <begin position="1209"/>
        <end position="1283"/>
    </location>
</feature>
<dbReference type="Gene3D" id="3.20.20.70">
    <property type="entry name" value="Aldolase class I"/>
    <property type="match status" value="1"/>
</dbReference>
<evidence type="ECO:0000256" key="5">
    <source>
        <dbReference type="ARBA" id="ARBA00022741"/>
    </source>
</evidence>
<dbReference type="NCBIfam" id="NF006761">
    <property type="entry name" value="PRK09282.1"/>
    <property type="match status" value="1"/>
</dbReference>
<dbReference type="Pfam" id="PF00364">
    <property type="entry name" value="Biotin_lipoyl"/>
    <property type="match status" value="1"/>
</dbReference>
<evidence type="ECO:0000256" key="3">
    <source>
        <dbReference type="ARBA" id="ARBA00022598"/>
    </source>
</evidence>
<dbReference type="SUPFAM" id="SSF51569">
    <property type="entry name" value="Aldolase"/>
    <property type="match status" value="1"/>
</dbReference>
<protein>
    <recommendedName>
        <fullName evidence="2">pyruvate carboxylase</fullName>
        <ecNumber evidence="2">6.4.1.1</ecNumber>
    </recommendedName>
</protein>
<dbReference type="EC" id="6.4.1.1" evidence="2"/>
<evidence type="ECO:0000259" key="13">
    <source>
        <dbReference type="PROSITE" id="PS50991"/>
    </source>
</evidence>
<dbReference type="Proteomes" id="UP001230654">
    <property type="component" value="Unassembled WGS sequence"/>
</dbReference>
<dbReference type="SUPFAM" id="SSF56059">
    <property type="entry name" value="Glutathione synthetase ATP-binding domain-like"/>
    <property type="match status" value="1"/>
</dbReference>
<dbReference type="SUPFAM" id="SSF89000">
    <property type="entry name" value="post-HMGL domain-like"/>
    <property type="match status" value="1"/>
</dbReference>
<dbReference type="InterPro" id="IPR005482">
    <property type="entry name" value="Biotin_COase_C"/>
</dbReference>
<dbReference type="PANTHER" id="PTHR43778:SF2">
    <property type="entry name" value="PYRUVATE CARBOXYLASE, MITOCHONDRIAL"/>
    <property type="match status" value="1"/>
</dbReference>
<reference evidence="14 15" key="1">
    <citation type="submission" date="2023-07" db="EMBL/GenBank/DDBJ databases">
        <title>Comparative genomics of wheat-associated soil bacteria to identify genetic determinants of phenazine resistance.</title>
        <authorList>
            <person name="Mouncey N."/>
        </authorList>
    </citation>
    <scope>NUCLEOTIDE SEQUENCE [LARGE SCALE GENOMIC DNA]</scope>
    <source>
        <strain evidence="14 15">B2I6</strain>
    </source>
</reference>
<dbReference type="Pfam" id="PF02786">
    <property type="entry name" value="CPSase_L_D2"/>
    <property type="match status" value="1"/>
</dbReference>
<evidence type="ECO:0000256" key="1">
    <source>
        <dbReference type="ARBA" id="ARBA00001953"/>
    </source>
</evidence>
<dbReference type="InterPro" id="IPR005481">
    <property type="entry name" value="BC-like_N"/>
</dbReference>